<reference evidence="5 6" key="1">
    <citation type="submission" date="2018-11" db="EMBL/GenBank/DDBJ databases">
        <title>Genome sequencing of Paenibacillus lentus DSM25539(T).</title>
        <authorList>
            <person name="Kook J.-K."/>
            <person name="Park S.-N."/>
            <person name="Lim Y.K."/>
        </authorList>
    </citation>
    <scope>NUCLEOTIDE SEQUENCE [LARGE SCALE GENOMIC DNA]</scope>
    <source>
        <strain evidence="5 6">DSM 25539</strain>
    </source>
</reference>
<dbReference type="InterPro" id="IPR017871">
    <property type="entry name" value="ABC_transporter-like_CS"/>
</dbReference>
<organism evidence="5 6">
    <name type="scientific">Paenibacillus lentus</name>
    <dbReference type="NCBI Taxonomy" id="1338368"/>
    <lineage>
        <taxon>Bacteria</taxon>
        <taxon>Bacillati</taxon>
        <taxon>Bacillota</taxon>
        <taxon>Bacilli</taxon>
        <taxon>Bacillales</taxon>
        <taxon>Paenibacillaceae</taxon>
        <taxon>Paenibacillus</taxon>
    </lineage>
</organism>
<dbReference type="CDD" id="cd03255">
    <property type="entry name" value="ABC_MJ0796_LolCDE_FtsE"/>
    <property type="match status" value="1"/>
</dbReference>
<dbReference type="Pfam" id="PF00005">
    <property type="entry name" value="ABC_tran"/>
    <property type="match status" value="1"/>
</dbReference>
<dbReference type="InterPro" id="IPR003439">
    <property type="entry name" value="ABC_transporter-like_ATP-bd"/>
</dbReference>
<dbReference type="PROSITE" id="PS00211">
    <property type="entry name" value="ABC_TRANSPORTER_1"/>
    <property type="match status" value="1"/>
</dbReference>
<evidence type="ECO:0000256" key="3">
    <source>
        <dbReference type="ARBA" id="ARBA00022840"/>
    </source>
</evidence>
<protein>
    <submittedName>
        <fullName evidence="5">ABC transporter ATP-binding protein</fullName>
    </submittedName>
</protein>
<dbReference type="GO" id="GO:0022857">
    <property type="term" value="F:transmembrane transporter activity"/>
    <property type="evidence" value="ECO:0007669"/>
    <property type="project" value="TreeGrafter"/>
</dbReference>
<evidence type="ECO:0000259" key="4">
    <source>
        <dbReference type="PROSITE" id="PS50893"/>
    </source>
</evidence>
<keyword evidence="6" id="KW-1185">Reference proteome</keyword>
<proteinExistence type="predicted"/>
<keyword evidence="2" id="KW-0547">Nucleotide-binding</keyword>
<gene>
    <name evidence="5" type="ORF">EIM92_15085</name>
</gene>
<dbReference type="InterPro" id="IPR015854">
    <property type="entry name" value="ABC_transpr_LolD-like"/>
</dbReference>
<dbReference type="Gene3D" id="3.40.50.300">
    <property type="entry name" value="P-loop containing nucleotide triphosphate hydrolases"/>
    <property type="match status" value="1"/>
</dbReference>
<accession>A0A3S8RX15</accession>
<dbReference type="PANTHER" id="PTHR24220">
    <property type="entry name" value="IMPORT ATP-BINDING PROTEIN"/>
    <property type="match status" value="1"/>
</dbReference>
<dbReference type="KEGG" id="plen:EIM92_15085"/>
<dbReference type="InterPro" id="IPR027417">
    <property type="entry name" value="P-loop_NTPase"/>
</dbReference>
<evidence type="ECO:0000256" key="2">
    <source>
        <dbReference type="ARBA" id="ARBA00022741"/>
    </source>
</evidence>
<dbReference type="GO" id="GO:0005886">
    <property type="term" value="C:plasma membrane"/>
    <property type="evidence" value="ECO:0007669"/>
    <property type="project" value="TreeGrafter"/>
</dbReference>
<dbReference type="Proteomes" id="UP000273145">
    <property type="component" value="Chromosome"/>
</dbReference>
<dbReference type="PROSITE" id="PS50893">
    <property type="entry name" value="ABC_TRANSPORTER_2"/>
    <property type="match status" value="1"/>
</dbReference>
<evidence type="ECO:0000256" key="1">
    <source>
        <dbReference type="ARBA" id="ARBA00022448"/>
    </source>
</evidence>
<dbReference type="GO" id="GO:0005524">
    <property type="term" value="F:ATP binding"/>
    <property type="evidence" value="ECO:0007669"/>
    <property type="project" value="UniProtKB-KW"/>
</dbReference>
<dbReference type="SMART" id="SM00382">
    <property type="entry name" value="AAA"/>
    <property type="match status" value="1"/>
</dbReference>
<keyword evidence="1" id="KW-0813">Transport</keyword>
<dbReference type="EMBL" id="CP034248">
    <property type="protein sequence ID" value="AZK47323.1"/>
    <property type="molecule type" value="Genomic_DNA"/>
</dbReference>
<evidence type="ECO:0000313" key="6">
    <source>
        <dbReference type="Proteomes" id="UP000273145"/>
    </source>
</evidence>
<keyword evidence="3 5" id="KW-0067">ATP-binding</keyword>
<dbReference type="InterPro" id="IPR003593">
    <property type="entry name" value="AAA+_ATPase"/>
</dbReference>
<name>A0A3S8RX15_9BACL</name>
<dbReference type="GO" id="GO:0016887">
    <property type="term" value="F:ATP hydrolysis activity"/>
    <property type="evidence" value="ECO:0007669"/>
    <property type="project" value="InterPro"/>
</dbReference>
<evidence type="ECO:0000313" key="5">
    <source>
        <dbReference type="EMBL" id="AZK47323.1"/>
    </source>
</evidence>
<sequence length="234" mass="26042">MTIKCCIRRFLVNNDIVILKGIGKQYSAHGLAIDNINLSVKSGEMVAIIGESGSGKTTLLNIIGGNIKEYLGHYKFQGKDFNSLSKREIAEKKNKCIGYIIQDYGLIDDLSVYNNVKLPLLFNQDIKINQIKGLVMSVLEKVNLSKFTDRKVRQLSGGEKQRVAIARAIINRPTLVIADEPTAALDTSNTFKVMELLKKINVEEGVTFIIATHNKKVAEMCNRTIMLQDGKIVN</sequence>
<dbReference type="OrthoDB" id="9791546at2"/>
<dbReference type="InterPro" id="IPR017911">
    <property type="entry name" value="MacB-like_ATP-bd"/>
</dbReference>
<dbReference type="AlphaFoldDB" id="A0A3S8RX15"/>
<feature type="domain" description="ABC transporter" evidence="4">
    <location>
        <begin position="17"/>
        <end position="233"/>
    </location>
</feature>
<dbReference type="SUPFAM" id="SSF52540">
    <property type="entry name" value="P-loop containing nucleoside triphosphate hydrolases"/>
    <property type="match status" value="1"/>
</dbReference>